<name>A0A4Y2BGW5_ARAVE</name>
<sequence length="117" mass="13148">MNDGRYDVNAETKFGVLMTINGLGPTAPAGSTSLPRSRSNSIPQHYFFYLKPTPIRPTRKGVRPGAGRCGNIKETQIRQYDTTDTKTSQTQHRTLQTLRKKMGNSKNKISKLKHTQK</sequence>
<reference evidence="1 2" key="1">
    <citation type="journal article" date="2019" name="Sci. Rep.">
        <title>Orb-weaving spider Araneus ventricosus genome elucidates the spidroin gene catalogue.</title>
        <authorList>
            <person name="Kono N."/>
            <person name="Nakamura H."/>
            <person name="Ohtoshi R."/>
            <person name="Moran D.A.P."/>
            <person name="Shinohara A."/>
            <person name="Yoshida Y."/>
            <person name="Fujiwara M."/>
            <person name="Mori M."/>
            <person name="Tomita M."/>
            <person name="Arakawa K."/>
        </authorList>
    </citation>
    <scope>NUCLEOTIDE SEQUENCE [LARGE SCALE GENOMIC DNA]</scope>
</reference>
<keyword evidence="2" id="KW-1185">Reference proteome</keyword>
<protein>
    <submittedName>
        <fullName evidence="1">Uncharacterized protein</fullName>
    </submittedName>
</protein>
<evidence type="ECO:0000313" key="1">
    <source>
        <dbReference type="EMBL" id="GBL90987.1"/>
    </source>
</evidence>
<dbReference type="Proteomes" id="UP000499080">
    <property type="component" value="Unassembled WGS sequence"/>
</dbReference>
<evidence type="ECO:0000313" key="2">
    <source>
        <dbReference type="Proteomes" id="UP000499080"/>
    </source>
</evidence>
<proteinExistence type="predicted"/>
<gene>
    <name evidence="1" type="ORF">AVEN_184384_1</name>
</gene>
<organism evidence="1 2">
    <name type="scientific">Araneus ventricosus</name>
    <name type="common">Orbweaver spider</name>
    <name type="synonym">Epeira ventricosa</name>
    <dbReference type="NCBI Taxonomy" id="182803"/>
    <lineage>
        <taxon>Eukaryota</taxon>
        <taxon>Metazoa</taxon>
        <taxon>Ecdysozoa</taxon>
        <taxon>Arthropoda</taxon>
        <taxon>Chelicerata</taxon>
        <taxon>Arachnida</taxon>
        <taxon>Araneae</taxon>
        <taxon>Araneomorphae</taxon>
        <taxon>Entelegynae</taxon>
        <taxon>Araneoidea</taxon>
        <taxon>Araneidae</taxon>
        <taxon>Araneus</taxon>
    </lineage>
</organism>
<dbReference type="EMBL" id="BGPR01000076">
    <property type="protein sequence ID" value="GBL90987.1"/>
    <property type="molecule type" value="Genomic_DNA"/>
</dbReference>
<comment type="caution">
    <text evidence="1">The sequence shown here is derived from an EMBL/GenBank/DDBJ whole genome shotgun (WGS) entry which is preliminary data.</text>
</comment>
<accession>A0A4Y2BGW5</accession>
<dbReference type="AlphaFoldDB" id="A0A4Y2BGW5"/>